<gene>
    <name evidence="1" type="ORF">KI387_005591</name>
</gene>
<protein>
    <submittedName>
        <fullName evidence="1">Uncharacterized protein</fullName>
    </submittedName>
</protein>
<dbReference type="AlphaFoldDB" id="A0AA38LHS0"/>
<proteinExistence type="predicted"/>
<dbReference type="Proteomes" id="UP000824469">
    <property type="component" value="Unassembled WGS sequence"/>
</dbReference>
<sequence>SEDISKDKEQVKTPSLDKDIPKEIAKVITISAGNVDTSTVATSIEGPKEALSEPVVSTNNK</sequence>
<comment type="caution">
    <text evidence="1">The sequence shown here is derived from an EMBL/GenBank/DDBJ whole genome shotgun (WGS) entry which is preliminary data.</text>
</comment>
<evidence type="ECO:0000313" key="1">
    <source>
        <dbReference type="EMBL" id="KAH9325413.1"/>
    </source>
</evidence>
<feature type="non-terminal residue" evidence="1">
    <location>
        <position position="1"/>
    </location>
</feature>
<name>A0AA38LHS0_TAXCH</name>
<dbReference type="EMBL" id="JAHRHJ020000002">
    <property type="protein sequence ID" value="KAH9325413.1"/>
    <property type="molecule type" value="Genomic_DNA"/>
</dbReference>
<organism evidence="1 2">
    <name type="scientific">Taxus chinensis</name>
    <name type="common">Chinese yew</name>
    <name type="synonym">Taxus wallichiana var. chinensis</name>
    <dbReference type="NCBI Taxonomy" id="29808"/>
    <lineage>
        <taxon>Eukaryota</taxon>
        <taxon>Viridiplantae</taxon>
        <taxon>Streptophyta</taxon>
        <taxon>Embryophyta</taxon>
        <taxon>Tracheophyta</taxon>
        <taxon>Spermatophyta</taxon>
        <taxon>Pinopsida</taxon>
        <taxon>Pinidae</taxon>
        <taxon>Conifers II</taxon>
        <taxon>Cupressales</taxon>
        <taxon>Taxaceae</taxon>
        <taxon>Taxus</taxon>
    </lineage>
</organism>
<feature type="non-terminal residue" evidence="1">
    <location>
        <position position="61"/>
    </location>
</feature>
<reference evidence="1 2" key="1">
    <citation type="journal article" date="2021" name="Nat. Plants">
        <title>The Taxus genome provides insights into paclitaxel biosynthesis.</title>
        <authorList>
            <person name="Xiong X."/>
            <person name="Gou J."/>
            <person name="Liao Q."/>
            <person name="Li Y."/>
            <person name="Zhou Q."/>
            <person name="Bi G."/>
            <person name="Li C."/>
            <person name="Du R."/>
            <person name="Wang X."/>
            <person name="Sun T."/>
            <person name="Guo L."/>
            <person name="Liang H."/>
            <person name="Lu P."/>
            <person name="Wu Y."/>
            <person name="Zhang Z."/>
            <person name="Ro D.K."/>
            <person name="Shang Y."/>
            <person name="Huang S."/>
            <person name="Yan J."/>
        </authorList>
    </citation>
    <scope>NUCLEOTIDE SEQUENCE [LARGE SCALE GENOMIC DNA]</scope>
    <source>
        <strain evidence="1">Ta-2019</strain>
    </source>
</reference>
<accession>A0AA38LHS0</accession>
<keyword evidence="2" id="KW-1185">Reference proteome</keyword>
<evidence type="ECO:0000313" key="2">
    <source>
        <dbReference type="Proteomes" id="UP000824469"/>
    </source>
</evidence>